<proteinExistence type="predicted"/>
<name>A0A0A9AX56_ARUDO</name>
<organism evidence="1">
    <name type="scientific">Arundo donax</name>
    <name type="common">Giant reed</name>
    <name type="synonym">Donax arundinaceus</name>
    <dbReference type="NCBI Taxonomy" id="35708"/>
    <lineage>
        <taxon>Eukaryota</taxon>
        <taxon>Viridiplantae</taxon>
        <taxon>Streptophyta</taxon>
        <taxon>Embryophyta</taxon>
        <taxon>Tracheophyta</taxon>
        <taxon>Spermatophyta</taxon>
        <taxon>Magnoliopsida</taxon>
        <taxon>Liliopsida</taxon>
        <taxon>Poales</taxon>
        <taxon>Poaceae</taxon>
        <taxon>PACMAD clade</taxon>
        <taxon>Arundinoideae</taxon>
        <taxon>Arundineae</taxon>
        <taxon>Arundo</taxon>
    </lineage>
</organism>
<dbReference type="AlphaFoldDB" id="A0A0A9AX56"/>
<evidence type="ECO:0000313" key="1">
    <source>
        <dbReference type="EMBL" id="JAD53505.1"/>
    </source>
</evidence>
<sequence>MPRGRSYPCRSSFFLYMIGSSTQAFGLSSSLNSERLLHAGIQLGIMLAQSKIYVQLGTRNLLIQGDLKQHPLNLYA</sequence>
<reference evidence="1" key="2">
    <citation type="journal article" date="2015" name="Data Brief">
        <title>Shoot transcriptome of the giant reed, Arundo donax.</title>
        <authorList>
            <person name="Barrero R.A."/>
            <person name="Guerrero F.D."/>
            <person name="Moolhuijzen P."/>
            <person name="Goolsby J.A."/>
            <person name="Tidwell J."/>
            <person name="Bellgard S.E."/>
            <person name="Bellgard M.I."/>
        </authorList>
    </citation>
    <scope>NUCLEOTIDE SEQUENCE</scope>
    <source>
        <tissue evidence="1">Shoot tissue taken approximately 20 cm above the soil surface</tissue>
    </source>
</reference>
<accession>A0A0A9AX56</accession>
<reference evidence="1" key="1">
    <citation type="submission" date="2014-09" db="EMBL/GenBank/DDBJ databases">
        <authorList>
            <person name="Magalhaes I.L.F."/>
            <person name="Oliveira U."/>
            <person name="Santos F.R."/>
            <person name="Vidigal T.H.D.A."/>
            <person name="Brescovit A.D."/>
            <person name="Santos A.J."/>
        </authorList>
    </citation>
    <scope>NUCLEOTIDE SEQUENCE</scope>
    <source>
        <tissue evidence="1">Shoot tissue taken approximately 20 cm above the soil surface</tissue>
    </source>
</reference>
<dbReference type="EMBL" id="GBRH01244390">
    <property type="protein sequence ID" value="JAD53505.1"/>
    <property type="molecule type" value="Transcribed_RNA"/>
</dbReference>
<protein>
    <submittedName>
        <fullName evidence="1">Uncharacterized protein</fullName>
    </submittedName>
</protein>